<evidence type="ECO:0000313" key="1">
    <source>
        <dbReference type="EMBL" id="CAB4123715.1"/>
    </source>
</evidence>
<reference evidence="1" key="1">
    <citation type="submission" date="2020-04" db="EMBL/GenBank/DDBJ databases">
        <authorList>
            <person name="Chiriac C."/>
            <person name="Salcher M."/>
            <person name="Ghai R."/>
            <person name="Kavagutti S V."/>
        </authorList>
    </citation>
    <scope>NUCLEOTIDE SEQUENCE</scope>
</reference>
<protein>
    <submittedName>
        <fullName evidence="1">Uncharacterized protein</fullName>
    </submittedName>
</protein>
<name>A0A6J5KR63_9CAUD</name>
<sequence length="362" mass="36499">MAVLLADRVQETSTTSGTGTLTLNGPVSGYQSFGTGIGSNNQTYYTIYDSTAFTWEVGIGTYTAGSPNTLSRTTVLSNSSGTTALISFAANTKSVFGTYPASTAVAQTDIGTAPNQVPLNQYLGTMAFQNQTAISVGSVTASGVIKGTNLQLTTGVIFVGSNLTSYFSGDNSTLGFAIAGSEKARIDSSGNLLVGTTVSPSGSGNIVPAAAKGVNFTGNTGAAGVTSQLLTWYEEGTFTAGMTASTSGTITLNASFQTLRYTRIGRQVTVTGQLNVTSVASPVGILKITGLPFTSASGAINSPGISVLATGLAATATTSIVGIVDAAATTATLYKYSAGAVTNLAADVQASASFYLCIVYTV</sequence>
<dbReference type="EMBL" id="LR796172">
    <property type="protein sequence ID" value="CAB4123715.1"/>
    <property type="molecule type" value="Genomic_DNA"/>
</dbReference>
<accession>A0A6J5KR63</accession>
<gene>
    <name evidence="1" type="ORF">UFOVP48_68</name>
</gene>
<proteinExistence type="predicted"/>
<organism evidence="1">
    <name type="scientific">uncultured Caudovirales phage</name>
    <dbReference type="NCBI Taxonomy" id="2100421"/>
    <lineage>
        <taxon>Viruses</taxon>
        <taxon>Duplodnaviria</taxon>
        <taxon>Heunggongvirae</taxon>
        <taxon>Uroviricota</taxon>
        <taxon>Caudoviricetes</taxon>
        <taxon>Peduoviridae</taxon>
        <taxon>Maltschvirus</taxon>
        <taxon>Maltschvirus maltsch</taxon>
    </lineage>
</organism>